<dbReference type="AlphaFoldDB" id="A0A6J4JFA7"/>
<sequence>MSGHPVGMRGCGSVAVVRRFIRGCRHRGRAHCQLQPVSC</sequence>
<proteinExistence type="predicted"/>
<reference evidence="1" key="1">
    <citation type="submission" date="2020-02" db="EMBL/GenBank/DDBJ databases">
        <authorList>
            <person name="Meier V. D."/>
        </authorList>
    </citation>
    <scope>NUCLEOTIDE SEQUENCE</scope>
    <source>
        <strain evidence="1">AVDCRST_MAG27</strain>
    </source>
</reference>
<gene>
    <name evidence="1" type="ORF">AVDCRST_MAG27-3522</name>
</gene>
<protein>
    <submittedName>
        <fullName evidence="1">Uncharacterized protein</fullName>
    </submittedName>
</protein>
<accession>A0A6J4JFA7</accession>
<evidence type="ECO:0000313" key="1">
    <source>
        <dbReference type="EMBL" id="CAA9277678.1"/>
    </source>
</evidence>
<dbReference type="EMBL" id="CADCTD010000161">
    <property type="protein sequence ID" value="CAA9277678.1"/>
    <property type="molecule type" value="Genomic_DNA"/>
</dbReference>
<name>A0A6J4JFA7_9PROT</name>
<organism evidence="1">
    <name type="scientific">uncultured Craurococcus sp</name>
    <dbReference type="NCBI Taxonomy" id="1135998"/>
    <lineage>
        <taxon>Bacteria</taxon>
        <taxon>Pseudomonadati</taxon>
        <taxon>Pseudomonadota</taxon>
        <taxon>Alphaproteobacteria</taxon>
        <taxon>Acetobacterales</taxon>
        <taxon>Acetobacteraceae</taxon>
        <taxon>Craurococcus</taxon>
        <taxon>environmental samples</taxon>
    </lineage>
</organism>